<proteinExistence type="predicted"/>
<feature type="transmembrane region" description="Helical" evidence="6">
    <location>
        <begin position="12"/>
        <end position="36"/>
    </location>
</feature>
<evidence type="ECO:0000313" key="9">
    <source>
        <dbReference type="Proteomes" id="UP000546126"/>
    </source>
</evidence>
<feature type="domain" description="ABC3 transporter permease C-terminal" evidence="7">
    <location>
        <begin position="358"/>
        <end position="469"/>
    </location>
</feature>
<evidence type="ECO:0000256" key="1">
    <source>
        <dbReference type="ARBA" id="ARBA00004651"/>
    </source>
</evidence>
<dbReference type="GO" id="GO:0005886">
    <property type="term" value="C:plasma membrane"/>
    <property type="evidence" value="ECO:0007669"/>
    <property type="project" value="UniProtKB-SubCell"/>
</dbReference>
<comment type="subcellular location">
    <subcellularLocation>
        <location evidence="1">Cell membrane</location>
        <topology evidence="1">Multi-pass membrane protein</topology>
    </subcellularLocation>
</comment>
<keyword evidence="5 6" id="KW-0472">Membrane</keyword>
<evidence type="ECO:0000256" key="6">
    <source>
        <dbReference type="SAM" id="Phobius"/>
    </source>
</evidence>
<feature type="transmembrane region" description="Helical" evidence="6">
    <location>
        <begin position="409"/>
        <end position="431"/>
    </location>
</feature>
<dbReference type="RefSeq" id="WP_175604497.1">
    <property type="nucleotide sequence ID" value="NZ_JABWGO010000010.1"/>
</dbReference>
<dbReference type="EMBL" id="JABWGO010000010">
    <property type="protein sequence ID" value="NUW45023.1"/>
    <property type="molecule type" value="Genomic_DNA"/>
</dbReference>
<dbReference type="InterPro" id="IPR003838">
    <property type="entry name" value="ABC3_permease_C"/>
</dbReference>
<dbReference type="Proteomes" id="UP000546126">
    <property type="component" value="Unassembled WGS sequence"/>
</dbReference>
<gene>
    <name evidence="8" type="ORF">HT134_33595</name>
</gene>
<dbReference type="Pfam" id="PF02687">
    <property type="entry name" value="FtsX"/>
    <property type="match status" value="1"/>
</dbReference>
<evidence type="ECO:0000256" key="5">
    <source>
        <dbReference type="ARBA" id="ARBA00023136"/>
    </source>
</evidence>
<evidence type="ECO:0000259" key="7">
    <source>
        <dbReference type="Pfam" id="PF02687"/>
    </source>
</evidence>
<feature type="transmembrane region" description="Helical" evidence="6">
    <location>
        <begin position="78"/>
        <end position="111"/>
    </location>
</feature>
<sequence length="496" mass="51779">MEQVILAVLNAALMVTILCVAAAPVCGSVALAVRSAPSSRHARVSRPHLAWGAVLSTVGIVVLVVTRPTRHYTPYDDGGLALTVLAALAGAALLLLGIGPFVSWLLVLLGRPAVRLTPPIRLAAHGAAGRRAAAAAATTASATALALTFMIVGTAQVEQDRAAYRPQARSGALVVTWPSPEQAAAVGRVVQQELPEVPIAQSYRLPNSGFLSLDIVDVDAPDLESGTSAVVIGDEALLRYLTAAPSTPYDEDTAVVITADDTDVDKVTIDYGDCGASSTSKILPAIAARSADPQEEKIFIPVRAVRDLGCRPEPEELVIDPSVHRTTAEEQERLDRRLGESGTTYIERGFQAPGGWKVFAGAALALALGAALTATRRTPADSRSRRVLLRVGGASTASLRWFVACRAGLVAVCGTVVGAAAGCVMGLRLVWPLTESSEWDAPPRVPFETPWPAIAVLVAGLPVLTAAIAAVLGVTWRESREAAAHHVELDRSSAAD</sequence>
<feature type="transmembrane region" description="Helical" evidence="6">
    <location>
        <begin position="48"/>
        <end position="66"/>
    </location>
</feature>
<reference evidence="8 9" key="1">
    <citation type="submission" date="2020-06" db="EMBL/GenBank/DDBJ databases">
        <authorList>
            <person name="Chanama M."/>
        </authorList>
    </citation>
    <scope>NUCLEOTIDE SEQUENCE [LARGE SCALE GENOMIC DNA]</scope>
    <source>
        <strain evidence="8 9">TBRC6557</strain>
    </source>
</reference>
<keyword evidence="9" id="KW-1185">Reference proteome</keyword>
<evidence type="ECO:0000256" key="3">
    <source>
        <dbReference type="ARBA" id="ARBA00022692"/>
    </source>
</evidence>
<protein>
    <recommendedName>
        <fullName evidence="7">ABC3 transporter permease C-terminal domain-containing protein</fullName>
    </recommendedName>
</protein>
<name>A0A7Y6IWB5_9ACTN</name>
<feature type="transmembrane region" description="Helical" evidence="6">
    <location>
        <begin position="132"/>
        <end position="152"/>
    </location>
</feature>
<accession>A0A7Y6IWB5</accession>
<evidence type="ECO:0000256" key="4">
    <source>
        <dbReference type="ARBA" id="ARBA00022989"/>
    </source>
</evidence>
<evidence type="ECO:0000313" key="8">
    <source>
        <dbReference type="EMBL" id="NUW45023.1"/>
    </source>
</evidence>
<keyword evidence="4 6" id="KW-1133">Transmembrane helix</keyword>
<dbReference type="AlphaFoldDB" id="A0A7Y6IWB5"/>
<comment type="caution">
    <text evidence="8">The sequence shown here is derived from an EMBL/GenBank/DDBJ whole genome shotgun (WGS) entry which is preliminary data.</text>
</comment>
<keyword evidence="3 6" id="KW-0812">Transmembrane</keyword>
<feature type="transmembrane region" description="Helical" evidence="6">
    <location>
        <begin position="451"/>
        <end position="476"/>
    </location>
</feature>
<organism evidence="8 9">
    <name type="scientific">Nonomuraea rhodomycinica</name>
    <dbReference type="NCBI Taxonomy" id="1712872"/>
    <lineage>
        <taxon>Bacteria</taxon>
        <taxon>Bacillati</taxon>
        <taxon>Actinomycetota</taxon>
        <taxon>Actinomycetes</taxon>
        <taxon>Streptosporangiales</taxon>
        <taxon>Streptosporangiaceae</taxon>
        <taxon>Nonomuraea</taxon>
    </lineage>
</organism>
<evidence type="ECO:0000256" key="2">
    <source>
        <dbReference type="ARBA" id="ARBA00022475"/>
    </source>
</evidence>
<keyword evidence="2" id="KW-1003">Cell membrane</keyword>